<dbReference type="InterPro" id="IPR002931">
    <property type="entry name" value="Transglutaminase-like"/>
</dbReference>
<sequence length="91" mass="10279">DCNEHATILTALLRAAGIPGRVVVGLVYQDGRFYYHAWNEAYINKWISMDATLKQMPVDATHIKLIDGGIEKQIQIVRMIGTLGFSILDYR</sequence>
<dbReference type="InterPro" id="IPR038765">
    <property type="entry name" value="Papain-like_cys_pep_sf"/>
</dbReference>
<dbReference type="Pfam" id="PF01841">
    <property type="entry name" value="Transglut_core"/>
    <property type="match status" value="1"/>
</dbReference>
<dbReference type="PANTHER" id="PTHR33490:SF3">
    <property type="entry name" value="CONSERVED INTEGRAL MEMBRANE PROTEIN"/>
    <property type="match status" value="1"/>
</dbReference>
<dbReference type="PANTHER" id="PTHR33490">
    <property type="entry name" value="BLR5614 PROTEIN-RELATED"/>
    <property type="match status" value="1"/>
</dbReference>
<proteinExistence type="predicted"/>
<gene>
    <name evidence="2" type="ORF">S01H1_00730</name>
</gene>
<dbReference type="Gene3D" id="3.10.620.30">
    <property type="match status" value="1"/>
</dbReference>
<dbReference type="SUPFAM" id="SSF54001">
    <property type="entry name" value="Cysteine proteinases"/>
    <property type="match status" value="1"/>
</dbReference>
<organism evidence="2">
    <name type="scientific">marine sediment metagenome</name>
    <dbReference type="NCBI Taxonomy" id="412755"/>
    <lineage>
        <taxon>unclassified sequences</taxon>
        <taxon>metagenomes</taxon>
        <taxon>ecological metagenomes</taxon>
    </lineage>
</organism>
<dbReference type="SMART" id="SM00460">
    <property type="entry name" value="TGc"/>
    <property type="match status" value="1"/>
</dbReference>
<feature type="non-terminal residue" evidence="2">
    <location>
        <position position="1"/>
    </location>
</feature>
<feature type="domain" description="Transglutaminase-like" evidence="1">
    <location>
        <begin position="1"/>
        <end position="53"/>
    </location>
</feature>
<protein>
    <recommendedName>
        <fullName evidence="1">Transglutaminase-like domain-containing protein</fullName>
    </recommendedName>
</protein>
<evidence type="ECO:0000313" key="2">
    <source>
        <dbReference type="EMBL" id="GAF74798.1"/>
    </source>
</evidence>
<comment type="caution">
    <text evidence="2">The sequence shown here is derived from an EMBL/GenBank/DDBJ whole genome shotgun (WGS) entry which is preliminary data.</text>
</comment>
<evidence type="ECO:0000259" key="1">
    <source>
        <dbReference type="SMART" id="SM00460"/>
    </source>
</evidence>
<dbReference type="AlphaFoldDB" id="X0S153"/>
<dbReference type="EMBL" id="BARS01000277">
    <property type="protein sequence ID" value="GAF74798.1"/>
    <property type="molecule type" value="Genomic_DNA"/>
</dbReference>
<accession>X0S153</accession>
<name>X0S153_9ZZZZ</name>
<reference evidence="2" key="1">
    <citation type="journal article" date="2014" name="Front. Microbiol.">
        <title>High frequency of phylogenetically diverse reductive dehalogenase-homologous genes in deep subseafloor sedimentary metagenomes.</title>
        <authorList>
            <person name="Kawai M."/>
            <person name="Futagami T."/>
            <person name="Toyoda A."/>
            <person name="Takaki Y."/>
            <person name="Nishi S."/>
            <person name="Hori S."/>
            <person name="Arai W."/>
            <person name="Tsubouchi T."/>
            <person name="Morono Y."/>
            <person name="Uchiyama I."/>
            <person name="Ito T."/>
            <person name="Fujiyama A."/>
            <person name="Inagaki F."/>
            <person name="Takami H."/>
        </authorList>
    </citation>
    <scope>NUCLEOTIDE SEQUENCE</scope>
    <source>
        <strain evidence="2">Expedition CK06-06</strain>
    </source>
</reference>